<feature type="transmembrane region" description="Helical" evidence="1">
    <location>
        <begin position="67"/>
        <end position="86"/>
    </location>
</feature>
<keyword evidence="1" id="KW-1133">Transmembrane helix</keyword>
<keyword evidence="3" id="KW-1185">Reference proteome</keyword>
<keyword evidence="1" id="KW-0812">Transmembrane</keyword>
<dbReference type="Proteomes" id="UP001597252">
    <property type="component" value="Unassembled WGS sequence"/>
</dbReference>
<dbReference type="RefSeq" id="WP_125752780.1">
    <property type="nucleotide sequence ID" value="NZ_JBHTON010000014.1"/>
</dbReference>
<proteinExistence type="predicted"/>
<protein>
    <submittedName>
        <fullName evidence="2">Uncharacterized protein</fullName>
    </submittedName>
</protein>
<evidence type="ECO:0000313" key="2">
    <source>
        <dbReference type="EMBL" id="MFD1484738.1"/>
    </source>
</evidence>
<sequence>MPFIALLIDVIAAGSWYAQRQGGWYGLGLGLQVLLTLILLVMTFGYRGKRKGYFNFNTWSHVFTLRFAVIVFSLIGNALLVFLYYLNWTGQNPLIFS</sequence>
<comment type="caution">
    <text evidence="2">The sequence shown here is derived from an EMBL/GenBank/DDBJ whole genome shotgun (WGS) entry which is preliminary data.</text>
</comment>
<evidence type="ECO:0000256" key="1">
    <source>
        <dbReference type="SAM" id="Phobius"/>
    </source>
</evidence>
<organism evidence="2 3">
    <name type="scientific">Lacticaseibacillus baoqingensis</name>
    <dbReference type="NCBI Taxonomy" id="2486013"/>
    <lineage>
        <taxon>Bacteria</taxon>
        <taxon>Bacillati</taxon>
        <taxon>Bacillota</taxon>
        <taxon>Bacilli</taxon>
        <taxon>Lactobacillales</taxon>
        <taxon>Lactobacillaceae</taxon>
        <taxon>Lacticaseibacillus</taxon>
    </lineage>
</organism>
<evidence type="ECO:0000313" key="3">
    <source>
        <dbReference type="Proteomes" id="UP001597252"/>
    </source>
</evidence>
<reference evidence="3" key="1">
    <citation type="journal article" date="2019" name="Int. J. Syst. Evol. Microbiol.">
        <title>The Global Catalogue of Microorganisms (GCM) 10K type strain sequencing project: providing services to taxonomists for standard genome sequencing and annotation.</title>
        <authorList>
            <consortium name="The Broad Institute Genomics Platform"/>
            <consortium name="The Broad Institute Genome Sequencing Center for Infectious Disease"/>
            <person name="Wu L."/>
            <person name="Ma J."/>
        </authorList>
    </citation>
    <scope>NUCLEOTIDE SEQUENCE [LARGE SCALE GENOMIC DNA]</scope>
    <source>
        <strain evidence="3">CCM 8903</strain>
    </source>
</reference>
<feature type="transmembrane region" description="Helical" evidence="1">
    <location>
        <begin position="22"/>
        <end position="46"/>
    </location>
</feature>
<dbReference type="EMBL" id="JBHTON010000014">
    <property type="protein sequence ID" value="MFD1484738.1"/>
    <property type="molecule type" value="Genomic_DNA"/>
</dbReference>
<keyword evidence="1" id="KW-0472">Membrane</keyword>
<gene>
    <name evidence="2" type="ORF">ACFQ5J_05795</name>
</gene>
<accession>A0ABW4E6J2</accession>
<name>A0ABW4E6J2_9LACO</name>